<dbReference type="Gene3D" id="3.55.40.10">
    <property type="entry name" value="minor pseudopilin epsh domain"/>
    <property type="match status" value="1"/>
</dbReference>
<evidence type="ECO:0000256" key="4">
    <source>
        <dbReference type="ARBA" id="ARBA00022481"/>
    </source>
</evidence>
<evidence type="ECO:0000256" key="5">
    <source>
        <dbReference type="ARBA" id="ARBA00022519"/>
    </source>
</evidence>
<dbReference type="Pfam" id="PF12019">
    <property type="entry name" value="GspH"/>
    <property type="match status" value="1"/>
</dbReference>
<evidence type="ECO:0000256" key="1">
    <source>
        <dbReference type="ARBA" id="ARBA00004377"/>
    </source>
</evidence>
<keyword evidence="5" id="KW-0997">Cell inner membrane</keyword>
<dbReference type="SUPFAM" id="SSF54523">
    <property type="entry name" value="Pili subunits"/>
    <property type="match status" value="1"/>
</dbReference>
<organism evidence="13 14">
    <name type="scientific">Marinobacterium marinum</name>
    <dbReference type="NCBI Taxonomy" id="2756129"/>
    <lineage>
        <taxon>Bacteria</taxon>
        <taxon>Pseudomonadati</taxon>
        <taxon>Pseudomonadota</taxon>
        <taxon>Gammaproteobacteria</taxon>
        <taxon>Oceanospirillales</taxon>
        <taxon>Oceanospirillaceae</taxon>
        <taxon>Marinobacterium</taxon>
    </lineage>
</organism>
<dbReference type="PROSITE" id="PS00409">
    <property type="entry name" value="PROKAR_NTER_METHYL"/>
    <property type="match status" value="1"/>
</dbReference>
<dbReference type="AlphaFoldDB" id="A0A7W1WW52"/>
<protein>
    <recommendedName>
        <fullName evidence="2">Type II secretion system protein H</fullName>
    </recommendedName>
    <alternativeName>
        <fullName evidence="10">General secretion pathway protein H</fullName>
    </alternativeName>
</protein>
<comment type="similarity">
    <text evidence="9">Belongs to the GSP H family.</text>
</comment>
<proteinExistence type="inferred from homology"/>
<keyword evidence="4" id="KW-0488">Methylation</keyword>
<dbReference type="InterPro" id="IPR012902">
    <property type="entry name" value="N_methyl_site"/>
</dbReference>
<evidence type="ECO:0000256" key="10">
    <source>
        <dbReference type="ARBA" id="ARBA00030775"/>
    </source>
</evidence>
<dbReference type="GO" id="GO:0015628">
    <property type="term" value="P:protein secretion by the type II secretion system"/>
    <property type="evidence" value="ECO:0007669"/>
    <property type="project" value="InterPro"/>
</dbReference>
<dbReference type="Pfam" id="PF07963">
    <property type="entry name" value="N_methyl"/>
    <property type="match status" value="1"/>
</dbReference>
<name>A0A7W1WW52_9GAMM</name>
<keyword evidence="6 11" id="KW-0812">Transmembrane</keyword>
<dbReference type="InterPro" id="IPR045584">
    <property type="entry name" value="Pilin-like"/>
</dbReference>
<evidence type="ECO:0000256" key="11">
    <source>
        <dbReference type="SAM" id="Phobius"/>
    </source>
</evidence>
<evidence type="ECO:0000256" key="6">
    <source>
        <dbReference type="ARBA" id="ARBA00022692"/>
    </source>
</evidence>
<dbReference type="EMBL" id="JACEMT010000033">
    <property type="protein sequence ID" value="MBA4501304.1"/>
    <property type="molecule type" value="Genomic_DNA"/>
</dbReference>
<evidence type="ECO:0000256" key="8">
    <source>
        <dbReference type="ARBA" id="ARBA00023136"/>
    </source>
</evidence>
<keyword evidence="14" id="KW-1185">Reference proteome</keyword>
<evidence type="ECO:0000256" key="3">
    <source>
        <dbReference type="ARBA" id="ARBA00022475"/>
    </source>
</evidence>
<keyword evidence="7 11" id="KW-1133">Transmembrane helix</keyword>
<keyword evidence="8 11" id="KW-0472">Membrane</keyword>
<dbReference type="RefSeq" id="WP_181737127.1">
    <property type="nucleotide sequence ID" value="NZ_JACEMT010000033.1"/>
</dbReference>
<keyword evidence="3" id="KW-1003">Cell membrane</keyword>
<evidence type="ECO:0000256" key="7">
    <source>
        <dbReference type="ARBA" id="ARBA00022989"/>
    </source>
</evidence>
<accession>A0A7W1WW52</accession>
<feature type="domain" description="General secretion pathway GspH" evidence="12">
    <location>
        <begin position="55"/>
        <end position="158"/>
    </location>
</feature>
<evidence type="ECO:0000256" key="2">
    <source>
        <dbReference type="ARBA" id="ARBA00021549"/>
    </source>
</evidence>
<dbReference type="InterPro" id="IPR022346">
    <property type="entry name" value="T2SS_GspH"/>
</dbReference>
<dbReference type="GO" id="GO:0015627">
    <property type="term" value="C:type II protein secretion system complex"/>
    <property type="evidence" value="ECO:0007669"/>
    <property type="project" value="InterPro"/>
</dbReference>
<sequence>MRPVFSRLHYRSLRCRQQGLTLIEIMIAIVILGILSSIGVPSFVEMIKDNRLSAQASDLTGSMRLARSEAIKRNERVGMVSDGVDGSWSEGWDIVARPGEADEEVIRTLDALEGGNTLNCVGDCTRILFTGAGTVVASQDLRLCDDRNEGRLFSVRLTGSLKTEREEHGCQ</sequence>
<dbReference type="GO" id="GO:0005886">
    <property type="term" value="C:plasma membrane"/>
    <property type="evidence" value="ECO:0007669"/>
    <property type="project" value="UniProtKB-SubCell"/>
</dbReference>
<reference evidence="13 14" key="1">
    <citation type="submission" date="2020-07" db="EMBL/GenBank/DDBJ databases">
        <title>Bacterium isolated from marien macroalgae.</title>
        <authorList>
            <person name="Zhu K."/>
            <person name="Lu D."/>
            <person name="Du Z."/>
        </authorList>
    </citation>
    <scope>NUCLEOTIDE SEQUENCE [LARGE SCALE GENOMIC DNA]</scope>
    <source>
        <strain evidence="13 14">3-1745</strain>
    </source>
</reference>
<evidence type="ECO:0000313" key="14">
    <source>
        <dbReference type="Proteomes" id="UP000538931"/>
    </source>
</evidence>
<gene>
    <name evidence="13" type="ORF">H1S06_02845</name>
</gene>
<evidence type="ECO:0000313" key="13">
    <source>
        <dbReference type="EMBL" id="MBA4501304.1"/>
    </source>
</evidence>
<evidence type="ECO:0000256" key="9">
    <source>
        <dbReference type="ARBA" id="ARBA00025772"/>
    </source>
</evidence>
<feature type="transmembrane region" description="Helical" evidence="11">
    <location>
        <begin position="21"/>
        <end position="44"/>
    </location>
</feature>
<dbReference type="Proteomes" id="UP000538931">
    <property type="component" value="Unassembled WGS sequence"/>
</dbReference>
<comment type="caution">
    <text evidence="13">The sequence shown here is derived from an EMBL/GenBank/DDBJ whole genome shotgun (WGS) entry which is preliminary data.</text>
</comment>
<evidence type="ECO:0000259" key="12">
    <source>
        <dbReference type="Pfam" id="PF12019"/>
    </source>
</evidence>
<dbReference type="NCBIfam" id="TIGR02532">
    <property type="entry name" value="IV_pilin_GFxxxE"/>
    <property type="match status" value="1"/>
</dbReference>
<comment type="subcellular location">
    <subcellularLocation>
        <location evidence="1">Cell inner membrane</location>
        <topology evidence="1">Single-pass membrane protein</topology>
    </subcellularLocation>
</comment>